<dbReference type="EMBL" id="JAUSVL010000001">
    <property type="protein sequence ID" value="MDQ0288838.1"/>
    <property type="molecule type" value="Genomic_DNA"/>
</dbReference>
<keyword evidence="9" id="KW-1185">Reference proteome</keyword>
<dbReference type="GO" id="GO:0005829">
    <property type="term" value="C:cytosol"/>
    <property type="evidence" value="ECO:0007669"/>
    <property type="project" value="TreeGrafter"/>
</dbReference>
<dbReference type="FunFam" id="3.30.110.10:FF:000001">
    <property type="entry name" value="Translation initiation factor IF-3"/>
    <property type="match status" value="1"/>
</dbReference>
<dbReference type="NCBIfam" id="TIGR00168">
    <property type="entry name" value="infC"/>
    <property type="match status" value="1"/>
</dbReference>
<dbReference type="InterPro" id="IPR019815">
    <property type="entry name" value="Translation_initiation_fac_3_C"/>
</dbReference>
<comment type="subunit">
    <text evidence="5">Monomer.</text>
</comment>
<dbReference type="GO" id="GO:0032790">
    <property type="term" value="P:ribosome disassembly"/>
    <property type="evidence" value="ECO:0007669"/>
    <property type="project" value="TreeGrafter"/>
</dbReference>
<dbReference type="Proteomes" id="UP001238163">
    <property type="component" value="Unassembled WGS sequence"/>
</dbReference>
<protein>
    <recommendedName>
        <fullName evidence="4 5">Translation initiation factor IF-3</fullName>
    </recommendedName>
</protein>
<accession>A0AAE4ANE4</accession>
<evidence type="ECO:0000256" key="2">
    <source>
        <dbReference type="ARBA" id="ARBA00022540"/>
    </source>
</evidence>
<name>A0AAE4ANE4_9BACT</name>
<evidence type="ECO:0000259" key="6">
    <source>
        <dbReference type="Pfam" id="PF00707"/>
    </source>
</evidence>
<dbReference type="Pfam" id="PF05198">
    <property type="entry name" value="IF3_N"/>
    <property type="match status" value="1"/>
</dbReference>
<gene>
    <name evidence="8" type="ORF">J3R75_000945</name>
</gene>
<dbReference type="InterPro" id="IPR036787">
    <property type="entry name" value="T_IF-3_N_sf"/>
</dbReference>
<evidence type="ECO:0000313" key="8">
    <source>
        <dbReference type="EMBL" id="MDQ0288838.1"/>
    </source>
</evidence>
<organism evidence="8 9">
    <name type="scientific">Oligosphaera ethanolica</name>
    <dbReference type="NCBI Taxonomy" id="760260"/>
    <lineage>
        <taxon>Bacteria</taxon>
        <taxon>Pseudomonadati</taxon>
        <taxon>Lentisphaerota</taxon>
        <taxon>Oligosphaeria</taxon>
        <taxon>Oligosphaerales</taxon>
        <taxon>Oligosphaeraceae</taxon>
        <taxon>Oligosphaera</taxon>
    </lineage>
</organism>
<evidence type="ECO:0000313" key="9">
    <source>
        <dbReference type="Proteomes" id="UP001238163"/>
    </source>
</evidence>
<dbReference type="AlphaFoldDB" id="A0AAE4ANE4"/>
<feature type="domain" description="Translation initiation factor 3 N-terminal" evidence="7">
    <location>
        <begin position="2"/>
        <end position="49"/>
    </location>
</feature>
<dbReference type="InterPro" id="IPR001288">
    <property type="entry name" value="Translation_initiation_fac_3"/>
</dbReference>
<dbReference type="SUPFAM" id="SSF54364">
    <property type="entry name" value="Translation initiation factor IF3, N-terminal domain"/>
    <property type="match status" value="1"/>
</dbReference>
<sequence length="144" mass="16267">MLSFEAALERAHAAGLDLVEIAGKIDPPVCRIMDFGKFQYQECKRQREAKRKQIQQKVKEVKMHPNIDDNDFQTKARHTIAFLEKGDKVKVLLAFRGREMAHVDLGMQVLARLVTTVGEVAVVDSPAKQFGRNVIMVLAPKPQK</sequence>
<comment type="subcellular location">
    <subcellularLocation>
        <location evidence="5">Cytoplasm</location>
    </subcellularLocation>
</comment>
<dbReference type="InterPro" id="IPR036788">
    <property type="entry name" value="T_IF-3_C_sf"/>
</dbReference>
<dbReference type="PANTHER" id="PTHR10938:SF0">
    <property type="entry name" value="TRANSLATION INITIATION FACTOR IF-3, MITOCHONDRIAL"/>
    <property type="match status" value="1"/>
</dbReference>
<dbReference type="Gene3D" id="3.10.20.80">
    <property type="entry name" value="Translation initiation factor 3 (IF-3), N-terminal domain"/>
    <property type="match status" value="1"/>
</dbReference>
<dbReference type="SUPFAM" id="SSF55200">
    <property type="entry name" value="Translation initiation factor IF3, C-terminal domain"/>
    <property type="match status" value="1"/>
</dbReference>
<dbReference type="PROSITE" id="PS00938">
    <property type="entry name" value="IF3"/>
    <property type="match status" value="1"/>
</dbReference>
<comment type="similarity">
    <text evidence="1 5">Belongs to the IF-3 family.</text>
</comment>
<evidence type="ECO:0000256" key="5">
    <source>
        <dbReference type="RuleBase" id="RU000646"/>
    </source>
</evidence>
<evidence type="ECO:0000256" key="1">
    <source>
        <dbReference type="ARBA" id="ARBA00005439"/>
    </source>
</evidence>
<dbReference type="InterPro" id="IPR019814">
    <property type="entry name" value="Translation_initiation_fac_3_N"/>
</dbReference>
<dbReference type="GO" id="GO:0016020">
    <property type="term" value="C:membrane"/>
    <property type="evidence" value="ECO:0007669"/>
    <property type="project" value="TreeGrafter"/>
</dbReference>
<comment type="function">
    <text evidence="5">IF-3 binds to the 30S ribosomal subunit and shifts the equilibrium between 70S ribosomes and their 50S and 30S subunits in favor of the free subunits, thus enhancing the availability of 30S subunits on which protein synthesis initiation begins.</text>
</comment>
<proteinExistence type="inferred from homology"/>
<keyword evidence="2 5" id="KW-0396">Initiation factor</keyword>
<evidence type="ECO:0000256" key="4">
    <source>
        <dbReference type="NCBIfam" id="TIGR00168"/>
    </source>
</evidence>
<feature type="domain" description="Translation initiation factor 3 C-terminal" evidence="6">
    <location>
        <begin position="57"/>
        <end position="141"/>
    </location>
</feature>
<dbReference type="Pfam" id="PF00707">
    <property type="entry name" value="IF3_C"/>
    <property type="match status" value="1"/>
</dbReference>
<dbReference type="GO" id="GO:0043022">
    <property type="term" value="F:ribosome binding"/>
    <property type="evidence" value="ECO:0007669"/>
    <property type="project" value="TreeGrafter"/>
</dbReference>
<dbReference type="InterPro" id="IPR019813">
    <property type="entry name" value="Translation_initiation_fac3_CS"/>
</dbReference>
<keyword evidence="3 5" id="KW-0648">Protein biosynthesis</keyword>
<dbReference type="GO" id="GO:0003743">
    <property type="term" value="F:translation initiation factor activity"/>
    <property type="evidence" value="ECO:0007669"/>
    <property type="project" value="UniProtKB-UniRule"/>
</dbReference>
<dbReference type="PANTHER" id="PTHR10938">
    <property type="entry name" value="TRANSLATION INITIATION FACTOR IF-3"/>
    <property type="match status" value="1"/>
</dbReference>
<dbReference type="Gene3D" id="3.30.110.10">
    <property type="entry name" value="Translation initiation factor 3 (IF-3), C-terminal domain"/>
    <property type="match status" value="1"/>
</dbReference>
<evidence type="ECO:0000259" key="7">
    <source>
        <dbReference type="Pfam" id="PF05198"/>
    </source>
</evidence>
<comment type="caution">
    <text evidence="8">The sequence shown here is derived from an EMBL/GenBank/DDBJ whole genome shotgun (WGS) entry which is preliminary data.</text>
</comment>
<reference evidence="8" key="1">
    <citation type="submission" date="2023-07" db="EMBL/GenBank/DDBJ databases">
        <title>Genomic Encyclopedia of Type Strains, Phase IV (KMG-IV): sequencing the most valuable type-strain genomes for metagenomic binning, comparative biology and taxonomic classification.</title>
        <authorList>
            <person name="Goeker M."/>
        </authorList>
    </citation>
    <scope>NUCLEOTIDE SEQUENCE</scope>
    <source>
        <strain evidence="8">DSM 24202</strain>
    </source>
</reference>
<evidence type="ECO:0000256" key="3">
    <source>
        <dbReference type="ARBA" id="ARBA00022917"/>
    </source>
</evidence>